<dbReference type="Pfam" id="PF24681">
    <property type="entry name" value="Kelch_KLHDC2_KLHL20_DRC7"/>
    <property type="match status" value="1"/>
</dbReference>
<dbReference type="SMART" id="SM00612">
    <property type="entry name" value="Kelch"/>
    <property type="match status" value="6"/>
</dbReference>
<evidence type="ECO:0000256" key="2">
    <source>
        <dbReference type="SAM" id="SignalP"/>
    </source>
</evidence>
<dbReference type="OrthoDB" id="5382642at2"/>
<dbReference type="InterPro" id="IPR006652">
    <property type="entry name" value="Kelch_1"/>
</dbReference>
<reference evidence="4" key="1">
    <citation type="submission" date="2018-09" db="EMBL/GenBank/DDBJ databases">
        <authorList>
            <person name="Livingstone P.G."/>
            <person name="Whitworth D.E."/>
        </authorList>
    </citation>
    <scope>NUCLEOTIDE SEQUENCE [LARGE SCALE GENOMIC DNA]</scope>
    <source>
        <strain evidence="4">CA040B</strain>
    </source>
</reference>
<evidence type="ECO:0000313" key="4">
    <source>
        <dbReference type="Proteomes" id="UP000273405"/>
    </source>
</evidence>
<dbReference type="SUPFAM" id="SSF117281">
    <property type="entry name" value="Kelch motif"/>
    <property type="match status" value="2"/>
</dbReference>
<comment type="caution">
    <text evidence="3">The sequence shown here is derived from an EMBL/GenBank/DDBJ whole genome shotgun (WGS) entry which is preliminary data.</text>
</comment>
<dbReference type="PANTHER" id="PTHR45632:SF26">
    <property type="entry name" value="BTB DOMAIN-CONTAINING PROTEIN"/>
    <property type="match status" value="1"/>
</dbReference>
<dbReference type="Gene3D" id="2.120.10.80">
    <property type="entry name" value="Kelch-type beta propeller"/>
    <property type="match status" value="2"/>
</dbReference>
<feature type="compositionally biased region" description="Gly residues" evidence="1">
    <location>
        <begin position="84"/>
        <end position="102"/>
    </location>
</feature>
<protein>
    <submittedName>
        <fullName evidence="3">Galactose oxidase</fullName>
    </submittedName>
</protein>
<feature type="chain" id="PRO_5017255403" evidence="2">
    <location>
        <begin position="24"/>
        <end position="451"/>
    </location>
</feature>
<organism evidence="3 4">
    <name type="scientific">Corallococcus sicarius</name>
    <dbReference type="NCBI Taxonomy" id="2316726"/>
    <lineage>
        <taxon>Bacteria</taxon>
        <taxon>Pseudomonadati</taxon>
        <taxon>Myxococcota</taxon>
        <taxon>Myxococcia</taxon>
        <taxon>Myxococcales</taxon>
        <taxon>Cystobacterineae</taxon>
        <taxon>Myxococcaceae</taxon>
        <taxon>Corallococcus</taxon>
    </lineage>
</organism>
<accession>A0A3A8NEK8</accession>
<dbReference type="InterPro" id="IPR015915">
    <property type="entry name" value="Kelch-typ_b-propeller"/>
</dbReference>
<sequence length="451" mass="45915">MAVKPLLRSTVLGVLVLSVQVTACLDVGRAVSLFCDDNVDICEEGGADPAPDGNAILDGGVDEGRPDGGDGGPTDGGDGKPDGGDGGMDGGDGGPPDGGGPELPGWKPVAPMQTRRSSHTATELENGRVLVVGGSTTGTASAGSQTNTTELYTVSSNTWSPGPSLGTARMDHTATRLKDGRVLVVGGRGPSGGALSSAEIYDPVANQWKAASPIPVGARSGHAAVLLSSGKVLVAGGGYSDDDGLNTSALYDPINDTWTNAGNLNAKRNGLTLTLQGIDWVLAIGGYNASGAEPTAELYTDSHPEGGWQLIAEQMVHGRAGHASTLLPSGKVLVTGSLEGSPGTVLRAVDLFDLGTASWTPQALMKEARFIHTATDLPSDELLVTGGYSTPYAKPRASAEILRRNGVWELIAPMTSTRAFHTATKLKSGSVLIIGGTDGGAALNTADRYVP</sequence>
<feature type="signal peptide" evidence="2">
    <location>
        <begin position="1"/>
        <end position="23"/>
    </location>
</feature>
<dbReference type="AlphaFoldDB" id="A0A3A8NEK8"/>
<keyword evidence="2" id="KW-0732">Signal</keyword>
<keyword evidence="4" id="KW-1185">Reference proteome</keyword>
<proteinExistence type="predicted"/>
<gene>
    <name evidence="3" type="ORF">D7X12_28330</name>
</gene>
<name>A0A3A8NEK8_9BACT</name>
<evidence type="ECO:0000256" key="1">
    <source>
        <dbReference type="SAM" id="MobiDB-lite"/>
    </source>
</evidence>
<dbReference type="PANTHER" id="PTHR45632">
    <property type="entry name" value="LD33804P"/>
    <property type="match status" value="1"/>
</dbReference>
<evidence type="ECO:0000313" key="3">
    <source>
        <dbReference type="EMBL" id="RKH37794.1"/>
    </source>
</evidence>
<dbReference type="EMBL" id="RAWG01000222">
    <property type="protein sequence ID" value="RKH37794.1"/>
    <property type="molecule type" value="Genomic_DNA"/>
</dbReference>
<dbReference type="Proteomes" id="UP000273405">
    <property type="component" value="Unassembled WGS sequence"/>
</dbReference>
<feature type="region of interest" description="Disordered" evidence="1">
    <location>
        <begin position="45"/>
        <end position="125"/>
    </location>
</feature>